<evidence type="ECO:0000256" key="1">
    <source>
        <dbReference type="SAM" id="SignalP"/>
    </source>
</evidence>
<organism evidence="2 3">
    <name type="scientific">Fibrella aestuarina BUZ 2</name>
    <dbReference type="NCBI Taxonomy" id="1166018"/>
    <lineage>
        <taxon>Bacteria</taxon>
        <taxon>Pseudomonadati</taxon>
        <taxon>Bacteroidota</taxon>
        <taxon>Cytophagia</taxon>
        <taxon>Cytophagales</taxon>
        <taxon>Spirosomataceae</taxon>
        <taxon>Fibrella</taxon>
    </lineage>
</organism>
<evidence type="ECO:0008006" key="4">
    <source>
        <dbReference type="Google" id="ProtNLM"/>
    </source>
</evidence>
<dbReference type="KEGG" id="fae:FAES_3066"/>
<dbReference type="OrthoDB" id="1493983at2"/>
<proteinExistence type="predicted"/>
<dbReference type="EMBL" id="HE796683">
    <property type="protein sequence ID" value="CCH01075.1"/>
    <property type="molecule type" value="Genomic_DNA"/>
</dbReference>
<reference evidence="2 3" key="1">
    <citation type="journal article" date="2012" name="J. Bacteriol.">
        <title>Genome Sequence of Fibrella aestuarina BUZ 2T, a Filamentous Marine Bacterium.</title>
        <authorList>
            <person name="Filippini M."/>
            <person name="Qi W."/>
            <person name="Blom J."/>
            <person name="Goesmann A."/>
            <person name="Smits T.H."/>
            <person name="Bagheri H.C."/>
        </authorList>
    </citation>
    <scope>NUCLEOTIDE SEQUENCE [LARGE SCALE GENOMIC DNA]</scope>
    <source>
        <strain evidence="3">BUZ 2T</strain>
    </source>
</reference>
<evidence type="ECO:0000313" key="2">
    <source>
        <dbReference type="EMBL" id="CCH01075.1"/>
    </source>
</evidence>
<accession>I0KAC2</accession>
<keyword evidence="1" id="KW-0732">Signal</keyword>
<feature type="chain" id="PRO_5003630501" description="Lipocalin-like domain-containing protein" evidence="1">
    <location>
        <begin position="21"/>
        <end position="182"/>
    </location>
</feature>
<sequence length="182" mass="19987">MLPFRISLFIALFVVLVACKKRTTVDPTPPTNLNNTVQTDPTSWTLGPLNASYTIKFPANYTGEGGRIQIDGWLFAQDRADKRAKFAYSFCTATGCSEYGQTVLGGKTPSVGSFNGQTLTQSITLTEGDQAFGTFFYSEQTNAVGVLYLLTNGTYRESVNVQFDNVLQAEVLAIIRTIKRKV</sequence>
<evidence type="ECO:0000313" key="3">
    <source>
        <dbReference type="Proteomes" id="UP000011058"/>
    </source>
</evidence>
<gene>
    <name evidence="2" type="ORF">FAES_3066</name>
</gene>
<dbReference type="AlphaFoldDB" id="I0KAC2"/>
<keyword evidence="3" id="KW-1185">Reference proteome</keyword>
<feature type="signal peptide" evidence="1">
    <location>
        <begin position="1"/>
        <end position="20"/>
    </location>
</feature>
<dbReference type="eggNOG" id="ENOG502ZDSS">
    <property type="taxonomic scope" value="Bacteria"/>
</dbReference>
<dbReference type="HOGENOM" id="CLU_1479951_0_0_10"/>
<dbReference type="Proteomes" id="UP000011058">
    <property type="component" value="Chromosome"/>
</dbReference>
<dbReference type="PROSITE" id="PS51257">
    <property type="entry name" value="PROKAR_LIPOPROTEIN"/>
    <property type="match status" value="1"/>
</dbReference>
<protein>
    <recommendedName>
        <fullName evidence="4">Lipocalin-like domain-containing protein</fullName>
    </recommendedName>
</protein>
<dbReference type="RefSeq" id="WP_015332174.1">
    <property type="nucleotide sequence ID" value="NC_020054.1"/>
</dbReference>
<name>I0KAC2_9BACT</name>